<feature type="transmembrane region" description="Helical" evidence="10">
    <location>
        <begin position="139"/>
        <end position="160"/>
    </location>
</feature>
<dbReference type="InterPro" id="IPR038354">
    <property type="entry name" value="VKOR_sf"/>
</dbReference>
<feature type="domain" description="Vitamin K epoxide reductase" evidence="11">
    <location>
        <begin position="25"/>
        <end position="164"/>
    </location>
</feature>
<organism evidence="12 13">
    <name type="scientific">Gordonia rubripertincta</name>
    <name type="common">Rhodococcus corallinus</name>
    <dbReference type="NCBI Taxonomy" id="36822"/>
    <lineage>
        <taxon>Bacteria</taxon>
        <taxon>Bacillati</taxon>
        <taxon>Actinomycetota</taxon>
        <taxon>Actinomycetes</taxon>
        <taxon>Mycobacteriales</taxon>
        <taxon>Gordoniaceae</taxon>
        <taxon>Gordonia</taxon>
    </lineage>
</organism>
<feature type="transmembrane region" description="Helical" evidence="10">
    <location>
        <begin position="85"/>
        <end position="105"/>
    </location>
</feature>
<evidence type="ECO:0000256" key="4">
    <source>
        <dbReference type="ARBA" id="ARBA00022719"/>
    </source>
</evidence>
<evidence type="ECO:0000313" key="13">
    <source>
        <dbReference type="Proteomes" id="UP001067235"/>
    </source>
</evidence>
<dbReference type="RefSeq" id="WP_301570055.1">
    <property type="nucleotide sequence ID" value="NZ_JAPWIE010000002.1"/>
</dbReference>
<evidence type="ECO:0000256" key="2">
    <source>
        <dbReference type="ARBA" id="ARBA00006214"/>
    </source>
</evidence>
<feature type="transmembrane region" description="Helical" evidence="10">
    <location>
        <begin position="27"/>
        <end position="48"/>
    </location>
</feature>
<dbReference type="PANTHER" id="PTHR34573:SF1">
    <property type="entry name" value="VITAMIN K EPOXIDE REDUCTASE DOMAIN-CONTAINING PROTEIN"/>
    <property type="match status" value="1"/>
</dbReference>
<dbReference type="Gene3D" id="1.20.1440.130">
    <property type="entry name" value="VKOR domain"/>
    <property type="match status" value="1"/>
</dbReference>
<evidence type="ECO:0000256" key="1">
    <source>
        <dbReference type="ARBA" id="ARBA00004141"/>
    </source>
</evidence>
<keyword evidence="5 10" id="KW-1133">Transmembrane helix</keyword>
<evidence type="ECO:0000256" key="6">
    <source>
        <dbReference type="ARBA" id="ARBA00023002"/>
    </source>
</evidence>
<keyword evidence="8" id="KW-1015">Disulfide bond</keyword>
<comment type="similarity">
    <text evidence="2">Belongs to the VKOR family.</text>
</comment>
<feature type="transmembrane region" description="Helical" evidence="10">
    <location>
        <begin position="181"/>
        <end position="201"/>
    </location>
</feature>
<feature type="transmembrane region" description="Helical" evidence="10">
    <location>
        <begin position="112"/>
        <end position="133"/>
    </location>
</feature>
<reference evidence="12" key="1">
    <citation type="submission" date="2022-12" db="EMBL/GenBank/DDBJ databases">
        <authorList>
            <person name="Krivoruchko A.V."/>
            <person name="Elkin A."/>
        </authorList>
    </citation>
    <scope>NUCLEOTIDE SEQUENCE</scope>
    <source>
        <strain evidence="12">IEGM 1388</strain>
    </source>
</reference>
<keyword evidence="4" id="KW-0874">Quinone</keyword>
<comment type="caution">
    <text evidence="12">The sequence shown here is derived from an EMBL/GenBank/DDBJ whole genome shotgun (WGS) entry which is preliminary data.</text>
</comment>
<keyword evidence="3 10" id="KW-0812">Transmembrane</keyword>
<keyword evidence="7 10" id="KW-0472">Membrane</keyword>
<comment type="subcellular location">
    <subcellularLocation>
        <location evidence="1">Membrane</location>
        <topology evidence="1">Multi-pass membrane protein</topology>
    </subcellularLocation>
</comment>
<dbReference type="SMART" id="SM00756">
    <property type="entry name" value="VKc"/>
    <property type="match status" value="1"/>
</dbReference>
<evidence type="ECO:0000256" key="10">
    <source>
        <dbReference type="SAM" id="Phobius"/>
    </source>
</evidence>
<evidence type="ECO:0000256" key="3">
    <source>
        <dbReference type="ARBA" id="ARBA00022692"/>
    </source>
</evidence>
<proteinExistence type="inferred from homology"/>
<evidence type="ECO:0000256" key="8">
    <source>
        <dbReference type="ARBA" id="ARBA00023157"/>
    </source>
</evidence>
<dbReference type="EMBL" id="JAPWIE010000002">
    <property type="protein sequence ID" value="MCZ4549524.1"/>
    <property type="molecule type" value="Genomic_DNA"/>
</dbReference>
<evidence type="ECO:0000256" key="5">
    <source>
        <dbReference type="ARBA" id="ARBA00022989"/>
    </source>
</evidence>
<keyword evidence="13" id="KW-1185">Reference proteome</keyword>
<evidence type="ECO:0000256" key="9">
    <source>
        <dbReference type="ARBA" id="ARBA00023284"/>
    </source>
</evidence>
<evidence type="ECO:0000259" key="11">
    <source>
        <dbReference type="SMART" id="SM00756"/>
    </source>
</evidence>
<protein>
    <submittedName>
        <fullName evidence="12">Vitamin K epoxide reductase family protein</fullName>
    </submittedName>
</protein>
<dbReference type="InterPro" id="IPR012932">
    <property type="entry name" value="VKOR"/>
</dbReference>
<dbReference type="CDD" id="cd12922">
    <property type="entry name" value="VKOR_5"/>
    <property type="match status" value="1"/>
</dbReference>
<name>A0ABT4MR80_GORRU</name>
<dbReference type="Proteomes" id="UP001067235">
    <property type="component" value="Unassembled WGS sequence"/>
</dbReference>
<keyword evidence="6" id="KW-0560">Oxidoreductase</keyword>
<dbReference type="PANTHER" id="PTHR34573">
    <property type="entry name" value="VKC DOMAIN-CONTAINING PROTEIN"/>
    <property type="match status" value="1"/>
</dbReference>
<sequence>MAAVLDSETPDSGAAPDLDAPVLFPKLLPWLLGICGTIGLIASFTLTVEKFELASDPGYVPSCSINPVVNCGSIMDTSQAAVFGFPNSLLGIAGFAALLAVAVMMGRTPQRFVLIGLQVGLTAALVFVHWLIFQSFYRIGALCPYCMAVWVAVVLAFWYVSLRTADEFAATPRSRRVVDRLVSIHSVVPVLWVLVVIALITERFWYYWSTLL</sequence>
<evidence type="ECO:0000313" key="12">
    <source>
        <dbReference type="EMBL" id="MCZ4549524.1"/>
    </source>
</evidence>
<keyword evidence="9" id="KW-0676">Redox-active center</keyword>
<dbReference type="Pfam" id="PF07884">
    <property type="entry name" value="VKOR"/>
    <property type="match status" value="1"/>
</dbReference>
<accession>A0ABT4MR80</accession>
<dbReference type="InterPro" id="IPR041714">
    <property type="entry name" value="VKOR_Actinobacteria"/>
</dbReference>
<evidence type="ECO:0000256" key="7">
    <source>
        <dbReference type="ARBA" id="ARBA00023136"/>
    </source>
</evidence>
<gene>
    <name evidence="12" type="ORF">O4213_05990</name>
</gene>